<dbReference type="RefSeq" id="WP_350244665.1">
    <property type="nucleotide sequence ID" value="NZ_CP158299.1"/>
</dbReference>
<evidence type="ECO:0000256" key="5">
    <source>
        <dbReference type="PIRSR" id="PIRSR606710-2"/>
    </source>
</evidence>
<dbReference type="AlphaFoldDB" id="A0AAU7UDL6"/>
<dbReference type="Gene3D" id="2.115.10.20">
    <property type="entry name" value="Glycosyl hydrolase domain, family 43"/>
    <property type="match status" value="1"/>
</dbReference>
<feature type="active site" description="Proton acceptor" evidence="4">
    <location>
        <position position="14"/>
    </location>
</feature>
<dbReference type="InterPro" id="IPR023296">
    <property type="entry name" value="Glyco_hydro_beta-prop_sf"/>
</dbReference>
<evidence type="ECO:0000256" key="1">
    <source>
        <dbReference type="ARBA" id="ARBA00009865"/>
    </source>
</evidence>
<proteinExistence type="inferred from homology"/>
<feature type="site" description="Important for catalytic activity, responsible for pKa modulation of the active site Glu and correct orientation of both the proton donor and substrate" evidence="5">
    <location>
        <position position="124"/>
    </location>
</feature>
<dbReference type="SUPFAM" id="SSF75005">
    <property type="entry name" value="Arabinanase/levansucrase/invertase"/>
    <property type="match status" value="1"/>
</dbReference>
<organism evidence="7">
    <name type="scientific">Deinococcus sonorensis KR-87</name>
    <dbReference type="NCBI Taxonomy" id="694439"/>
    <lineage>
        <taxon>Bacteria</taxon>
        <taxon>Thermotogati</taxon>
        <taxon>Deinococcota</taxon>
        <taxon>Deinococci</taxon>
        <taxon>Deinococcales</taxon>
        <taxon>Deinococcaceae</taxon>
        <taxon>Deinococcus</taxon>
    </lineage>
</organism>
<dbReference type="InterPro" id="IPR006710">
    <property type="entry name" value="Glyco_hydro_43"/>
</dbReference>
<dbReference type="PANTHER" id="PTHR42812">
    <property type="entry name" value="BETA-XYLOSIDASE"/>
    <property type="match status" value="1"/>
</dbReference>
<feature type="active site" description="Proton donor" evidence="4">
    <location>
        <position position="184"/>
    </location>
</feature>
<gene>
    <name evidence="7" type="ORF">ABOD76_09865</name>
</gene>
<evidence type="ECO:0000313" key="7">
    <source>
        <dbReference type="EMBL" id="XBV86591.1"/>
    </source>
</evidence>
<accession>A0AAU7UDL6</accession>
<reference evidence="7" key="1">
    <citation type="submission" date="2024-06" db="EMBL/GenBank/DDBJ databases">
        <title>Draft Genome Sequence of Deinococcus sonorensis Type Strain KR-87, a Biofilm Producing Representative of the Genus Deinococcus.</title>
        <authorList>
            <person name="Boren L.S."/>
            <person name="Grosso R.A."/>
            <person name="Hugenberg-Cox A.N."/>
            <person name="Hill J.T.E."/>
            <person name="Albert C.M."/>
            <person name="Tuohy J.M."/>
        </authorList>
    </citation>
    <scope>NUCLEOTIDE SEQUENCE</scope>
    <source>
        <strain evidence="7">KR-87</strain>
    </source>
</reference>
<keyword evidence="2 6" id="KW-0378">Hydrolase</keyword>
<evidence type="ECO:0000256" key="2">
    <source>
        <dbReference type="ARBA" id="ARBA00022801"/>
    </source>
</evidence>
<dbReference type="EMBL" id="CP158299">
    <property type="protein sequence ID" value="XBV86591.1"/>
    <property type="molecule type" value="Genomic_DNA"/>
</dbReference>
<dbReference type="KEGG" id="dsc:ABOD76_09865"/>
<evidence type="ECO:0000256" key="3">
    <source>
        <dbReference type="ARBA" id="ARBA00023295"/>
    </source>
</evidence>
<comment type="similarity">
    <text evidence="1 6">Belongs to the glycosyl hydrolase 43 family.</text>
</comment>
<name>A0AAU7UDL6_9DEIO</name>
<dbReference type="GO" id="GO:0004553">
    <property type="term" value="F:hydrolase activity, hydrolyzing O-glycosyl compounds"/>
    <property type="evidence" value="ECO:0007669"/>
    <property type="project" value="InterPro"/>
</dbReference>
<dbReference type="CDD" id="cd08999">
    <property type="entry name" value="GH43_ABN-like"/>
    <property type="match status" value="1"/>
</dbReference>
<evidence type="ECO:0000256" key="6">
    <source>
        <dbReference type="RuleBase" id="RU361187"/>
    </source>
</evidence>
<evidence type="ECO:0000256" key="4">
    <source>
        <dbReference type="PIRSR" id="PIRSR606710-1"/>
    </source>
</evidence>
<dbReference type="GO" id="GO:0005975">
    <property type="term" value="P:carbohydrate metabolic process"/>
    <property type="evidence" value="ECO:0007669"/>
    <property type="project" value="InterPro"/>
</dbReference>
<dbReference type="PANTHER" id="PTHR42812:SF5">
    <property type="entry name" value="ENDO-ARABINASE"/>
    <property type="match status" value="1"/>
</dbReference>
<protein>
    <submittedName>
        <fullName evidence="7">Glycoside hydrolase family 43 protein</fullName>
    </submittedName>
</protein>
<keyword evidence="3 6" id="KW-0326">Glycosidase</keyword>
<sequence>MPRVLHLEAEDLPDPNVLHTDDGYYVYATNVPDVNVPVVYSPDLTNFTLVGDAMPVLPAWARPGFTWAPDVVQVGDRYHLYFTARLRGSRLQVIGVATSDHPEGPFEATDRPLLTMLDQGGAIDANVLQASDGTQYLYWKNDGNAVKKATHLWGAPLSADGLTLAGAPTDLMTATEAWEHNLVEAPQVIEDEGRFHLLYSCADFQDETYAVGHATGLTPLGPFSKYRAAPLLASQGRIAGPGHSHAFRTATGQWQLAYHAWEAGRCGYPHGRRALYVSPLHLSADQAHVALPLDLAQASD</sequence>
<dbReference type="InterPro" id="IPR051795">
    <property type="entry name" value="Glycosyl_Hydrlase_43"/>
</dbReference>
<dbReference type="Pfam" id="PF04616">
    <property type="entry name" value="Glyco_hydro_43"/>
    <property type="match status" value="1"/>
</dbReference>